<evidence type="ECO:0000256" key="2">
    <source>
        <dbReference type="ARBA" id="ARBA00004990"/>
    </source>
</evidence>
<sequence length="280" mass="31448">MKIIRQLPEMQAYAEQQRALGKTLGFVPTMGALHEGHLSLIHRAKKENHQVIVSIFVNPTQFGVNEDFDQYPRNLEADSALAKEAGADVIFSPIASDMYPAHFSTRITMGTIAEGLCGKYRSGHFDGVAIVVNKLFHLVNPHRAYFGQKDAQQVQVIRQMVADLNMRVEIIACPIIREADGLAMSSRNAYLSEKERVSARLLNQALLKGCQYIKEGHENPQELHQMMKEFLESDPQIQIQYIEILHPTTLEPVSTLKTPLMIALAVFIGNTRLIDNTIID</sequence>
<dbReference type="InterPro" id="IPR042176">
    <property type="entry name" value="Pantoate_ligase_C"/>
</dbReference>
<dbReference type="InterPro" id="IPR003721">
    <property type="entry name" value="Pantoate_ligase"/>
</dbReference>
<comment type="catalytic activity">
    <reaction evidence="11 13">
        <text>(R)-pantoate + beta-alanine + ATP = (R)-pantothenate + AMP + diphosphate + H(+)</text>
        <dbReference type="Rhea" id="RHEA:10912"/>
        <dbReference type="ChEBI" id="CHEBI:15378"/>
        <dbReference type="ChEBI" id="CHEBI:15980"/>
        <dbReference type="ChEBI" id="CHEBI:29032"/>
        <dbReference type="ChEBI" id="CHEBI:30616"/>
        <dbReference type="ChEBI" id="CHEBI:33019"/>
        <dbReference type="ChEBI" id="CHEBI:57966"/>
        <dbReference type="ChEBI" id="CHEBI:456215"/>
        <dbReference type="EC" id="6.3.2.1"/>
    </reaction>
</comment>
<keyword evidence="10 13" id="KW-0067">ATP-binding</keyword>
<dbReference type="Gene3D" id="3.30.1300.10">
    <property type="entry name" value="Pantoate-beta-alanine ligase, C-terminal domain"/>
    <property type="match status" value="1"/>
</dbReference>
<feature type="binding site" evidence="13">
    <location>
        <begin position="30"/>
        <end position="37"/>
    </location>
    <ligand>
        <name>ATP</name>
        <dbReference type="ChEBI" id="CHEBI:30616"/>
    </ligand>
</feature>
<evidence type="ECO:0000256" key="1">
    <source>
        <dbReference type="ARBA" id="ARBA00004496"/>
    </source>
</evidence>
<evidence type="ECO:0000256" key="13">
    <source>
        <dbReference type="HAMAP-Rule" id="MF_00158"/>
    </source>
</evidence>
<reference evidence="14 15" key="1">
    <citation type="submission" date="2016-10" db="EMBL/GenBank/DDBJ databases">
        <authorList>
            <person name="de Groot N.N."/>
        </authorList>
    </citation>
    <scope>NUCLEOTIDE SEQUENCE [LARGE SCALE GENOMIC DNA]</scope>
    <source>
        <strain evidence="14 15">APO</strain>
    </source>
</reference>
<dbReference type="PANTHER" id="PTHR21299:SF1">
    <property type="entry name" value="PANTOATE--BETA-ALANINE LIGASE"/>
    <property type="match status" value="1"/>
</dbReference>
<dbReference type="NCBIfam" id="TIGR00125">
    <property type="entry name" value="cyt_tran_rel"/>
    <property type="match status" value="1"/>
</dbReference>
<dbReference type="GO" id="GO:0005829">
    <property type="term" value="C:cytosol"/>
    <property type="evidence" value="ECO:0007669"/>
    <property type="project" value="TreeGrafter"/>
</dbReference>
<proteinExistence type="inferred from homology"/>
<evidence type="ECO:0000256" key="5">
    <source>
        <dbReference type="ARBA" id="ARBA00014155"/>
    </source>
</evidence>
<protein>
    <recommendedName>
        <fullName evidence="5 13">Pantothenate synthetase</fullName>
        <shortName evidence="13">PS</shortName>
        <ecNumber evidence="4 13">6.3.2.1</ecNumber>
    </recommendedName>
    <alternativeName>
        <fullName evidence="13">Pantoate--beta-alanine ligase</fullName>
    </alternativeName>
    <alternativeName>
        <fullName evidence="13">Pantoate-activating enzyme</fullName>
    </alternativeName>
</protein>
<dbReference type="NCBIfam" id="TIGR00018">
    <property type="entry name" value="panC"/>
    <property type="match status" value="1"/>
</dbReference>
<dbReference type="HAMAP" id="MF_00158">
    <property type="entry name" value="PanC"/>
    <property type="match status" value="1"/>
</dbReference>
<evidence type="ECO:0000256" key="8">
    <source>
        <dbReference type="ARBA" id="ARBA00022655"/>
    </source>
</evidence>
<feature type="binding site" evidence="13">
    <location>
        <begin position="184"/>
        <end position="187"/>
    </location>
    <ligand>
        <name>ATP</name>
        <dbReference type="ChEBI" id="CHEBI:30616"/>
    </ligand>
</feature>
<keyword evidence="7 13" id="KW-0436">Ligase</keyword>
<feature type="binding site" evidence="13">
    <location>
        <position position="61"/>
    </location>
    <ligand>
        <name>beta-alanine</name>
        <dbReference type="ChEBI" id="CHEBI:57966"/>
    </ligand>
</feature>
<dbReference type="InterPro" id="IPR004821">
    <property type="entry name" value="Cyt_trans-like"/>
</dbReference>
<feature type="binding site" evidence="13">
    <location>
        <position position="153"/>
    </location>
    <ligand>
        <name>(R)-pantoate</name>
        <dbReference type="ChEBI" id="CHEBI:15980"/>
    </ligand>
</feature>
<dbReference type="FunFam" id="3.40.50.620:FF:000114">
    <property type="entry name" value="Pantothenate synthetase"/>
    <property type="match status" value="1"/>
</dbReference>
<comment type="subunit">
    <text evidence="13">Homodimer.</text>
</comment>
<dbReference type="GO" id="GO:0005524">
    <property type="term" value="F:ATP binding"/>
    <property type="evidence" value="ECO:0007669"/>
    <property type="project" value="UniProtKB-KW"/>
</dbReference>
<feature type="active site" description="Proton donor" evidence="13">
    <location>
        <position position="37"/>
    </location>
</feature>
<dbReference type="OrthoDB" id="9773087at2"/>
<dbReference type="SUPFAM" id="SSF52374">
    <property type="entry name" value="Nucleotidylyl transferase"/>
    <property type="match status" value="1"/>
</dbReference>
<evidence type="ECO:0000313" key="14">
    <source>
        <dbReference type="EMBL" id="SDY59585.1"/>
    </source>
</evidence>
<evidence type="ECO:0000256" key="12">
    <source>
        <dbReference type="ARBA" id="ARBA00055042"/>
    </source>
</evidence>
<dbReference type="Pfam" id="PF02569">
    <property type="entry name" value="Pantoate_ligase"/>
    <property type="match status" value="1"/>
</dbReference>
<comment type="miscellaneous">
    <text evidence="13">The reaction proceeds by a bi uni uni bi ping pong mechanism.</text>
</comment>
<evidence type="ECO:0000256" key="10">
    <source>
        <dbReference type="ARBA" id="ARBA00022840"/>
    </source>
</evidence>
<evidence type="ECO:0000313" key="15">
    <source>
        <dbReference type="Proteomes" id="UP000199230"/>
    </source>
</evidence>
<dbReference type="InterPro" id="IPR014729">
    <property type="entry name" value="Rossmann-like_a/b/a_fold"/>
</dbReference>
<dbReference type="EC" id="6.3.2.1" evidence="4 13"/>
<dbReference type="GO" id="GO:0015940">
    <property type="term" value="P:pantothenate biosynthetic process"/>
    <property type="evidence" value="ECO:0007669"/>
    <property type="project" value="UniProtKB-UniRule"/>
</dbReference>
<feature type="binding site" evidence="13">
    <location>
        <position position="61"/>
    </location>
    <ligand>
        <name>(R)-pantoate</name>
        <dbReference type="ChEBI" id="CHEBI:15980"/>
    </ligand>
</feature>
<dbReference type="UniPathway" id="UPA00028">
    <property type="reaction ID" value="UER00005"/>
</dbReference>
<dbReference type="STRING" id="159292.SAMN05192546_10369"/>
<dbReference type="PANTHER" id="PTHR21299">
    <property type="entry name" value="CYTIDYLATE KINASE/PANTOATE-BETA-ALANINE LIGASE"/>
    <property type="match status" value="1"/>
</dbReference>
<dbReference type="RefSeq" id="WP_093311654.1">
    <property type="nucleotide sequence ID" value="NZ_FNPV01000003.1"/>
</dbReference>
<dbReference type="Gene3D" id="3.40.50.620">
    <property type="entry name" value="HUPs"/>
    <property type="match status" value="1"/>
</dbReference>
<feature type="binding site" evidence="13">
    <location>
        <position position="176"/>
    </location>
    <ligand>
        <name>ATP</name>
        <dbReference type="ChEBI" id="CHEBI:30616"/>
    </ligand>
</feature>
<feature type="binding site" evidence="13">
    <location>
        <begin position="147"/>
        <end position="150"/>
    </location>
    <ligand>
        <name>ATP</name>
        <dbReference type="ChEBI" id="CHEBI:30616"/>
    </ligand>
</feature>
<name>A0A1H3L6S2_9FIRM</name>
<dbReference type="EMBL" id="FNPV01000003">
    <property type="protein sequence ID" value="SDY59585.1"/>
    <property type="molecule type" value="Genomic_DNA"/>
</dbReference>
<keyword evidence="8 13" id="KW-0566">Pantothenate biosynthesis</keyword>
<dbReference type="Proteomes" id="UP000199230">
    <property type="component" value="Unassembled WGS sequence"/>
</dbReference>
<comment type="similarity">
    <text evidence="3 13">Belongs to the pantothenate synthetase family.</text>
</comment>
<dbReference type="GO" id="GO:0004592">
    <property type="term" value="F:pantoate-beta-alanine ligase activity"/>
    <property type="evidence" value="ECO:0007669"/>
    <property type="project" value="UniProtKB-UniRule"/>
</dbReference>
<dbReference type="AlphaFoldDB" id="A0A1H3L6S2"/>
<keyword evidence="9 13" id="KW-0547">Nucleotide-binding</keyword>
<evidence type="ECO:0000256" key="6">
    <source>
        <dbReference type="ARBA" id="ARBA00022490"/>
    </source>
</evidence>
<evidence type="ECO:0000256" key="3">
    <source>
        <dbReference type="ARBA" id="ARBA00009256"/>
    </source>
</evidence>
<keyword evidence="15" id="KW-1185">Reference proteome</keyword>
<comment type="function">
    <text evidence="12 13">Catalyzes the condensation of pantoate with beta-alanine in an ATP-dependent reaction via a pantoyl-adenylate intermediate.</text>
</comment>
<keyword evidence="6 13" id="KW-0963">Cytoplasm</keyword>
<evidence type="ECO:0000256" key="11">
    <source>
        <dbReference type="ARBA" id="ARBA00048258"/>
    </source>
</evidence>
<accession>A0A1H3L6S2</accession>
<evidence type="ECO:0000256" key="9">
    <source>
        <dbReference type="ARBA" id="ARBA00022741"/>
    </source>
</evidence>
<comment type="pathway">
    <text evidence="2 13">Cofactor biosynthesis; (R)-pantothenate biosynthesis; (R)-pantothenate from (R)-pantoate and beta-alanine: step 1/1.</text>
</comment>
<evidence type="ECO:0000256" key="4">
    <source>
        <dbReference type="ARBA" id="ARBA00012219"/>
    </source>
</evidence>
<gene>
    <name evidence="13" type="primary">panC</name>
    <name evidence="14" type="ORF">SAMN05192546_10369</name>
</gene>
<evidence type="ECO:0000256" key="7">
    <source>
        <dbReference type="ARBA" id="ARBA00022598"/>
    </source>
</evidence>
<dbReference type="CDD" id="cd00560">
    <property type="entry name" value="PanC"/>
    <property type="match status" value="1"/>
</dbReference>
<organism evidence="14 15">
    <name type="scientific">Tindallia californiensis</name>
    <dbReference type="NCBI Taxonomy" id="159292"/>
    <lineage>
        <taxon>Bacteria</taxon>
        <taxon>Bacillati</taxon>
        <taxon>Bacillota</taxon>
        <taxon>Clostridia</taxon>
        <taxon>Peptostreptococcales</taxon>
        <taxon>Tindalliaceae</taxon>
        <taxon>Tindallia</taxon>
    </lineage>
</organism>
<comment type="subcellular location">
    <subcellularLocation>
        <location evidence="1 13">Cytoplasm</location>
    </subcellularLocation>
</comment>